<reference evidence="2 3" key="1">
    <citation type="journal article" date="2013" name="PLoS Genet.">
        <title>Plant-symbiotic fungi as chemical engineers: Multi-genome analysis of the Clavicipitaceae reveals dynamics of alkaloid loci.</title>
        <authorList>
            <person name="Schardl C.L."/>
            <person name="Young C.A."/>
            <person name="Hesse U."/>
            <person name="Amyotte S.G."/>
            <person name="Andreeva K."/>
            <person name="Calie P.J."/>
            <person name="Fleetwood D.J."/>
            <person name="Haws D.C."/>
            <person name="Moore N."/>
            <person name="Oeser B."/>
            <person name="Panaccione D.G."/>
            <person name="Schweri K.K."/>
            <person name="Voisey C.R."/>
            <person name="Farman M.L."/>
            <person name="Jaromczyk J.W."/>
            <person name="Roe B.A."/>
            <person name="O'Sullivan D.M."/>
            <person name="Scott B."/>
            <person name="Tudzynski P."/>
            <person name="An Z."/>
            <person name="Arnaoudova E.G."/>
            <person name="Bullock C.T."/>
            <person name="Charlton N.D."/>
            <person name="Chen L."/>
            <person name="Cox M."/>
            <person name="Dinkins R.D."/>
            <person name="Florea S."/>
            <person name="Glenn A.E."/>
            <person name="Gordon A."/>
            <person name="Gueldener U."/>
            <person name="Harris D.R."/>
            <person name="Hollin W."/>
            <person name="Jaromczyk J."/>
            <person name="Johnson R.D."/>
            <person name="Khan A.K."/>
            <person name="Leistner E."/>
            <person name="Leuchtmann A."/>
            <person name="Li C."/>
            <person name="Liu J."/>
            <person name="Liu J."/>
            <person name="Liu M."/>
            <person name="Mace W."/>
            <person name="Machado C."/>
            <person name="Nagabhyru P."/>
            <person name="Pan J."/>
            <person name="Schmid J."/>
            <person name="Sugawara K."/>
            <person name="Steiner U."/>
            <person name="Takach J.E."/>
            <person name="Tanaka E."/>
            <person name="Webb J.S."/>
            <person name="Wilson E.V."/>
            <person name="Wiseman J.L."/>
            <person name="Yoshida R."/>
            <person name="Zeng Z."/>
        </authorList>
    </citation>
    <scope>NUCLEOTIDE SEQUENCE [LARGE SCALE GENOMIC DNA]</scope>
    <source>
        <strain evidence="2 3">20.1</strain>
    </source>
</reference>
<feature type="compositionally biased region" description="Low complexity" evidence="1">
    <location>
        <begin position="17"/>
        <end position="26"/>
    </location>
</feature>
<dbReference type="EMBL" id="CAGA01000012">
    <property type="protein sequence ID" value="CCE29143.1"/>
    <property type="molecule type" value="Genomic_DNA"/>
</dbReference>
<dbReference type="VEuPathDB" id="FungiDB:CPUR_02834"/>
<dbReference type="AlphaFoldDB" id="M1W8C8"/>
<keyword evidence="3" id="KW-1185">Reference proteome</keyword>
<comment type="caution">
    <text evidence="2">The sequence shown here is derived from an EMBL/GenBank/DDBJ whole genome shotgun (WGS) entry which is preliminary data.</text>
</comment>
<evidence type="ECO:0000256" key="1">
    <source>
        <dbReference type="SAM" id="MobiDB-lite"/>
    </source>
</evidence>
<feature type="region of interest" description="Disordered" evidence="1">
    <location>
        <begin position="1"/>
        <end position="45"/>
    </location>
</feature>
<feature type="compositionally biased region" description="Polar residues" evidence="1">
    <location>
        <begin position="1"/>
        <end position="13"/>
    </location>
</feature>
<sequence>MASSSRAVSTRVPSTRAASKAAASSKGHTPFYEPPTFETAIGQAPDPDLPREYHYQPFLDITNINRLMEEVYTAITTWARNVDIGYQRNHDNIRDCYQRVCTSYQEVIDTIRSDGTIEPVNNTRLLTALEEAAQLFLGDLYGQIIQFADDE</sequence>
<evidence type="ECO:0000313" key="3">
    <source>
        <dbReference type="Proteomes" id="UP000016801"/>
    </source>
</evidence>
<proteinExistence type="predicted"/>
<dbReference type="HOGENOM" id="CLU_1731280_0_0_1"/>
<dbReference type="Proteomes" id="UP000016801">
    <property type="component" value="Unassembled WGS sequence"/>
</dbReference>
<protein>
    <submittedName>
        <fullName evidence="2">Uncharacterized protein</fullName>
    </submittedName>
</protein>
<dbReference type="OrthoDB" id="10346746at2759"/>
<dbReference type="PhylomeDB" id="M1W8C8"/>
<evidence type="ECO:0000313" key="2">
    <source>
        <dbReference type="EMBL" id="CCE29143.1"/>
    </source>
</evidence>
<organism evidence="2 3">
    <name type="scientific">Claviceps purpurea (strain 20.1)</name>
    <name type="common">Ergot fungus</name>
    <name type="synonym">Sphacelia segetum</name>
    <dbReference type="NCBI Taxonomy" id="1111077"/>
    <lineage>
        <taxon>Eukaryota</taxon>
        <taxon>Fungi</taxon>
        <taxon>Dikarya</taxon>
        <taxon>Ascomycota</taxon>
        <taxon>Pezizomycotina</taxon>
        <taxon>Sordariomycetes</taxon>
        <taxon>Hypocreomycetidae</taxon>
        <taxon>Hypocreales</taxon>
        <taxon>Clavicipitaceae</taxon>
        <taxon>Claviceps</taxon>
    </lineage>
</organism>
<name>M1W8C8_CLAP2</name>
<accession>M1W8C8</accession>
<gene>
    <name evidence="2" type="ORF">CPUR_02834</name>
</gene>